<evidence type="ECO:0000313" key="2">
    <source>
        <dbReference type="EMBL" id="GCD98446.1"/>
    </source>
</evidence>
<dbReference type="Gene3D" id="3.40.50.150">
    <property type="entry name" value="Vaccinia Virus protein VP39"/>
    <property type="match status" value="1"/>
</dbReference>
<dbReference type="InterPro" id="IPR013216">
    <property type="entry name" value="Methyltransf_11"/>
</dbReference>
<evidence type="ECO:0000313" key="3">
    <source>
        <dbReference type="Proteomes" id="UP000286931"/>
    </source>
</evidence>
<keyword evidence="3" id="KW-1185">Reference proteome</keyword>
<protein>
    <submittedName>
        <fullName evidence="2">SAM-dependent methyltransferase</fullName>
    </submittedName>
</protein>
<keyword evidence="2" id="KW-0489">Methyltransferase</keyword>
<dbReference type="PANTHER" id="PTHR43591">
    <property type="entry name" value="METHYLTRANSFERASE"/>
    <property type="match status" value="1"/>
</dbReference>
<dbReference type="GO" id="GO:0032259">
    <property type="term" value="P:methylation"/>
    <property type="evidence" value="ECO:0007669"/>
    <property type="project" value="UniProtKB-KW"/>
</dbReference>
<sequence length="294" mass="31855">MTTDPRTDPPGRNAGPLLEREAELHAPFLEEAAARLRDLALYGDRTLTRVDRILDLGGGPGVASCLLARYFPNADVVAVAPNPALLARAGARAHREGLGHRVHTRHVELPADLDTLDSADLIWAGDVVHHLGDQQAALDALARVLRPGGMIAIAERGLSTRFLPRDIGIGRPGLQARLDAAHEDWFAELRANLPGARAAVEDRPAMLARAGLVPTGTHSFLIDLPSPLDALPREHLYAELTHRRALLADRLDAEDLATLDTLLDPDTDTGILWRPDAFYLAATTIHTARACPRR</sequence>
<dbReference type="EMBL" id="BIFH01000028">
    <property type="protein sequence ID" value="GCD98446.1"/>
    <property type="molecule type" value="Genomic_DNA"/>
</dbReference>
<dbReference type="SUPFAM" id="SSF53335">
    <property type="entry name" value="S-adenosyl-L-methionine-dependent methyltransferases"/>
    <property type="match status" value="1"/>
</dbReference>
<accession>A0A401YV48</accession>
<name>A0A401YV48_9ACTN</name>
<dbReference type="Proteomes" id="UP000286931">
    <property type="component" value="Unassembled WGS sequence"/>
</dbReference>
<dbReference type="Pfam" id="PF08241">
    <property type="entry name" value="Methyltransf_11"/>
    <property type="match status" value="1"/>
</dbReference>
<dbReference type="InterPro" id="IPR029063">
    <property type="entry name" value="SAM-dependent_MTases_sf"/>
</dbReference>
<proteinExistence type="predicted"/>
<comment type="caution">
    <text evidence="2">The sequence shown here is derived from an EMBL/GenBank/DDBJ whole genome shotgun (WGS) entry which is preliminary data.</text>
</comment>
<dbReference type="RefSeq" id="WP_126640357.1">
    <property type="nucleotide sequence ID" value="NZ_BIFH01000028.1"/>
</dbReference>
<feature type="domain" description="Methyltransferase type 11" evidence="1">
    <location>
        <begin position="54"/>
        <end position="153"/>
    </location>
</feature>
<dbReference type="GO" id="GO:0008757">
    <property type="term" value="F:S-adenosylmethionine-dependent methyltransferase activity"/>
    <property type="evidence" value="ECO:0007669"/>
    <property type="project" value="InterPro"/>
</dbReference>
<dbReference type="CDD" id="cd02440">
    <property type="entry name" value="AdoMet_MTases"/>
    <property type="match status" value="1"/>
</dbReference>
<keyword evidence="2" id="KW-0808">Transferase</keyword>
<dbReference type="PANTHER" id="PTHR43591:SF24">
    <property type="entry name" value="2-METHOXY-6-POLYPRENYL-1,4-BENZOQUINOL METHYLASE, MITOCHONDRIAL"/>
    <property type="match status" value="1"/>
</dbReference>
<reference evidence="2 3" key="1">
    <citation type="submission" date="2018-12" db="EMBL/GenBank/DDBJ databases">
        <title>Draft genome sequence of Embleya hyalina NBRC 13850T.</title>
        <authorList>
            <person name="Komaki H."/>
            <person name="Hosoyama A."/>
            <person name="Kimura A."/>
            <person name="Ichikawa N."/>
            <person name="Tamura T."/>
        </authorList>
    </citation>
    <scope>NUCLEOTIDE SEQUENCE [LARGE SCALE GENOMIC DNA]</scope>
    <source>
        <strain evidence="2 3">NBRC 13850</strain>
    </source>
</reference>
<gene>
    <name evidence="2" type="ORF">EHYA_06153</name>
</gene>
<dbReference type="OrthoDB" id="3382693at2"/>
<organism evidence="2 3">
    <name type="scientific">Embleya hyalina</name>
    <dbReference type="NCBI Taxonomy" id="516124"/>
    <lineage>
        <taxon>Bacteria</taxon>
        <taxon>Bacillati</taxon>
        <taxon>Actinomycetota</taxon>
        <taxon>Actinomycetes</taxon>
        <taxon>Kitasatosporales</taxon>
        <taxon>Streptomycetaceae</taxon>
        <taxon>Embleya</taxon>
    </lineage>
</organism>
<evidence type="ECO:0000259" key="1">
    <source>
        <dbReference type="Pfam" id="PF08241"/>
    </source>
</evidence>
<dbReference type="AlphaFoldDB" id="A0A401YV48"/>